<keyword evidence="9" id="KW-0378">Hydrolase</keyword>
<dbReference type="Pfam" id="PF13359">
    <property type="entry name" value="DDE_Tnp_4"/>
    <property type="match status" value="1"/>
</dbReference>
<dbReference type="InterPro" id="IPR026103">
    <property type="entry name" value="HARBI1_animal"/>
</dbReference>
<dbReference type="GO" id="GO:0016787">
    <property type="term" value="F:hydrolase activity"/>
    <property type="evidence" value="ECO:0007669"/>
    <property type="project" value="UniProtKB-KW"/>
</dbReference>
<dbReference type="GO" id="GO:0046872">
    <property type="term" value="F:metal ion binding"/>
    <property type="evidence" value="ECO:0007669"/>
    <property type="project" value="UniProtKB-KW"/>
</dbReference>
<comment type="function">
    <text evidence="12">Transposase-derived protein that may have nuclease activity. Does not have transposase activity.</text>
</comment>
<evidence type="ECO:0000256" key="10">
    <source>
        <dbReference type="ARBA" id="ARBA00023242"/>
    </source>
</evidence>
<evidence type="ECO:0000256" key="5">
    <source>
        <dbReference type="ARBA" id="ARBA00015519"/>
    </source>
</evidence>
<comment type="cofactor">
    <cofactor evidence="1">
        <name>a divalent metal cation</name>
        <dbReference type="ChEBI" id="CHEBI:60240"/>
    </cofactor>
</comment>
<sequence>MGCLQSPNQCTAVCTYPGMVYIPPRNASVQTMAAIQRIVALRARQRNEQRRGERQGRPRSCLVEINAALRDNLAPLDVYTDAAIEERYRLLRQAILQLLEVIGGDLRRPTRRSYALSPQTQLLAALRFYATGSFLQVVGDGHGLCKASVCRSVEAVTAALLRQVPAHIHFPDTREERAPIQQQFFGRSNIPQVVGAVDGTLVPIITLHEDGHLFISRKGYAAINTQVICDHQGVFLDVVARWPGSTHDAFVFQDSAIGREAAMSKGEWRLIGDSGYPLRPYLFTPVANPQDAREAAYNEAHRLARGIVERSIGRWKMRFRCLHKSTGGLLFTPAKACAVICVTAMLHNIAVRARAACVPEGEEEEEEGDGGDVHRQVEDQRAQDRQAGVEARRRVIADFF</sequence>
<accession>A0ABD1IMY5</accession>
<keyword evidence="8" id="KW-0479">Metal-binding</keyword>
<feature type="compositionally biased region" description="Acidic residues" evidence="13">
    <location>
        <begin position="361"/>
        <end position="370"/>
    </location>
</feature>
<evidence type="ECO:0000256" key="2">
    <source>
        <dbReference type="ARBA" id="ARBA00004123"/>
    </source>
</evidence>
<name>A0ABD1IMY5_9TELE</name>
<evidence type="ECO:0000256" key="1">
    <source>
        <dbReference type="ARBA" id="ARBA00001968"/>
    </source>
</evidence>
<gene>
    <name evidence="15" type="ORF">ACEWY4_028059</name>
</gene>
<dbReference type="Proteomes" id="UP001591681">
    <property type="component" value="Unassembled WGS sequence"/>
</dbReference>
<feature type="domain" description="DDE Tnp4" evidence="14">
    <location>
        <begin position="197"/>
        <end position="348"/>
    </location>
</feature>
<evidence type="ECO:0000256" key="12">
    <source>
        <dbReference type="ARBA" id="ARBA00045850"/>
    </source>
</evidence>
<comment type="similarity">
    <text evidence="4">Belongs to the HARBI1 family.</text>
</comment>
<dbReference type="PANTHER" id="PTHR22930">
    <property type="match status" value="1"/>
</dbReference>
<keyword evidence="7" id="KW-0540">Nuclease</keyword>
<feature type="compositionally biased region" description="Basic and acidic residues" evidence="13">
    <location>
        <begin position="371"/>
        <end position="384"/>
    </location>
</feature>
<keyword evidence="6" id="KW-0963">Cytoplasm</keyword>
<proteinExistence type="inferred from homology"/>
<dbReference type="PANTHER" id="PTHR22930:SF267">
    <property type="entry name" value="NUCLEASE HARBI1-RELATED"/>
    <property type="match status" value="1"/>
</dbReference>
<evidence type="ECO:0000256" key="9">
    <source>
        <dbReference type="ARBA" id="ARBA00022801"/>
    </source>
</evidence>
<keyword evidence="10" id="KW-0539">Nucleus</keyword>
<dbReference type="GO" id="GO:0004518">
    <property type="term" value="F:nuclease activity"/>
    <property type="evidence" value="ECO:0007669"/>
    <property type="project" value="UniProtKB-KW"/>
</dbReference>
<dbReference type="InterPro" id="IPR027806">
    <property type="entry name" value="HARBI1_dom"/>
</dbReference>
<evidence type="ECO:0000256" key="13">
    <source>
        <dbReference type="SAM" id="MobiDB-lite"/>
    </source>
</evidence>
<reference evidence="15 16" key="1">
    <citation type="submission" date="2024-09" db="EMBL/GenBank/DDBJ databases">
        <title>A chromosome-level genome assembly of Gray's grenadier anchovy, Coilia grayii.</title>
        <authorList>
            <person name="Fu Z."/>
        </authorList>
    </citation>
    <scope>NUCLEOTIDE SEQUENCE [LARGE SCALE GENOMIC DNA]</scope>
    <source>
        <strain evidence="15">G4</strain>
        <tissue evidence="15">Muscle</tissue>
    </source>
</reference>
<evidence type="ECO:0000256" key="8">
    <source>
        <dbReference type="ARBA" id="ARBA00022723"/>
    </source>
</evidence>
<comment type="subcellular location">
    <subcellularLocation>
        <location evidence="3">Cytoplasm</location>
    </subcellularLocation>
    <subcellularLocation>
        <location evidence="2">Nucleus</location>
    </subcellularLocation>
</comment>
<evidence type="ECO:0000256" key="11">
    <source>
        <dbReference type="ARBA" id="ARBA00030126"/>
    </source>
</evidence>
<protein>
    <recommendedName>
        <fullName evidence="5">Putative nuclease HARBI1</fullName>
    </recommendedName>
    <alternativeName>
        <fullName evidence="11">Harbinger transposase-derived nuclease</fullName>
    </alternativeName>
</protein>
<dbReference type="GO" id="GO:0005634">
    <property type="term" value="C:nucleus"/>
    <property type="evidence" value="ECO:0007669"/>
    <property type="project" value="UniProtKB-SubCell"/>
</dbReference>
<evidence type="ECO:0000313" key="15">
    <source>
        <dbReference type="EMBL" id="KAL2076358.1"/>
    </source>
</evidence>
<evidence type="ECO:0000256" key="7">
    <source>
        <dbReference type="ARBA" id="ARBA00022722"/>
    </source>
</evidence>
<organism evidence="15 16">
    <name type="scientific">Coilia grayii</name>
    <name type="common">Gray's grenadier anchovy</name>
    <dbReference type="NCBI Taxonomy" id="363190"/>
    <lineage>
        <taxon>Eukaryota</taxon>
        <taxon>Metazoa</taxon>
        <taxon>Chordata</taxon>
        <taxon>Craniata</taxon>
        <taxon>Vertebrata</taxon>
        <taxon>Euteleostomi</taxon>
        <taxon>Actinopterygii</taxon>
        <taxon>Neopterygii</taxon>
        <taxon>Teleostei</taxon>
        <taxon>Clupei</taxon>
        <taxon>Clupeiformes</taxon>
        <taxon>Clupeoidei</taxon>
        <taxon>Engraulidae</taxon>
        <taxon>Coilinae</taxon>
        <taxon>Coilia</taxon>
    </lineage>
</organism>
<dbReference type="EMBL" id="JBHFQA010000499">
    <property type="protein sequence ID" value="KAL2076358.1"/>
    <property type="molecule type" value="Genomic_DNA"/>
</dbReference>
<dbReference type="InterPro" id="IPR045249">
    <property type="entry name" value="HARBI1-like"/>
</dbReference>
<comment type="caution">
    <text evidence="15">The sequence shown here is derived from an EMBL/GenBank/DDBJ whole genome shotgun (WGS) entry which is preliminary data.</text>
</comment>
<evidence type="ECO:0000259" key="14">
    <source>
        <dbReference type="Pfam" id="PF13359"/>
    </source>
</evidence>
<evidence type="ECO:0000313" key="16">
    <source>
        <dbReference type="Proteomes" id="UP001591681"/>
    </source>
</evidence>
<evidence type="ECO:0000256" key="4">
    <source>
        <dbReference type="ARBA" id="ARBA00006958"/>
    </source>
</evidence>
<evidence type="ECO:0000256" key="6">
    <source>
        <dbReference type="ARBA" id="ARBA00022490"/>
    </source>
</evidence>
<dbReference type="GO" id="GO:0005737">
    <property type="term" value="C:cytoplasm"/>
    <property type="evidence" value="ECO:0007669"/>
    <property type="project" value="UniProtKB-SubCell"/>
</dbReference>
<dbReference type="PRINTS" id="PR02086">
    <property type="entry name" value="PUTNUCHARBI1"/>
</dbReference>
<keyword evidence="16" id="KW-1185">Reference proteome</keyword>
<dbReference type="AlphaFoldDB" id="A0ABD1IMY5"/>
<evidence type="ECO:0000256" key="3">
    <source>
        <dbReference type="ARBA" id="ARBA00004496"/>
    </source>
</evidence>
<feature type="region of interest" description="Disordered" evidence="13">
    <location>
        <begin position="361"/>
        <end position="390"/>
    </location>
</feature>